<keyword evidence="1" id="KW-0812">Transmembrane</keyword>
<feature type="transmembrane region" description="Helical" evidence="1">
    <location>
        <begin position="99"/>
        <end position="121"/>
    </location>
</feature>
<name>A0A3E0HCJ9_9PSEU</name>
<evidence type="ECO:0000313" key="2">
    <source>
        <dbReference type="EMBL" id="REH42516.1"/>
    </source>
</evidence>
<evidence type="ECO:0000313" key="3">
    <source>
        <dbReference type="Proteomes" id="UP000256269"/>
    </source>
</evidence>
<gene>
    <name evidence="2" type="ORF">BCF44_11010</name>
</gene>
<comment type="caution">
    <text evidence="2">The sequence shown here is derived from an EMBL/GenBank/DDBJ whole genome shotgun (WGS) entry which is preliminary data.</text>
</comment>
<protein>
    <submittedName>
        <fullName evidence="2">Putative membrane protein</fullName>
    </submittedName>
</protein>
<feature type="transmembrane region" description="Helical" evidence="1">
    <location>
        <begin position="133"/>
        <end position="154"/>
    </location>
</feature>
<accession>A0A3E0HCJ9</accession>
<keyword evidence="1" id="KW-0472">Membrane</keyword>
<feature type="transmembrane region" description="Helical" evidence="1">
    <location>
        <begin position="77"/>
        <end position="93"/>
    </location>
</feature>
<reference evidence="2 3" key="1">
    <citation type="submission" date="2018-08" db="EMBL/GenBank/DDBJ databases">
        <title>Genomic Encyclopedia of Archaeal and Bacterial Type Strains, Phase II (KMG-II): from individual species to whole genera.</title>
        <authorList>
            <person name="Goeker M."/>
        </authorList>
    </citation>
    <scope>NUCLEOTIDE SEQUENCE [LARGE SCALE GENOMIC DNA]</scope>
    <source>
        <strain evidence="2 3">DSM 45791</strain>
    </source>
</reference>
<organism evidence="2 3">
    <name type="scientific">Kutzneria buriramensis</name>
    <dbReference type="NCBI Taxonomy" id="1045776"/>
    <lineage>
        <taxon>Bacteria</taxon>
        <taxon>Bacillati</taxon>
        <taxon>Actinomycetota</taxon>
        <taxon>Actinomycetes</taxon>
        <taxon>Pseudonocardiales</taxon>
        <taxon>Pseudonocardiaceae</taxon>
        <taxon>Kutzneria</taxon>
    </lineage>
</organism>
<dbReference type="Proteomes" id="UP000256269">
    <property type="component" value="Unassembled WGS sequence"/>
</dbReference>
<feature type="transmembrane region" description="Helical" evidence="1">
    <location>
        <begin position="256"/>
        <end position="277"/>
    </location>
</feature>
<feature type="transmembrane region" description="Helical" evidence="1">
    <location>
        <begin position="166"/>
        <end position="189"/>
    </location>
</feature>
<proteinExistence type="predicted"/>
<sequence>MVGQYVSPGPHLKKPVRNTVRLEPYCVTRREATYWLTANVTGGVSFGRTARLRGHLGAVTQAEMPAWRRETETEQRWAVAGAILVALGLQLPLPQTMTFLPIWVLPSLTLALMVALIVANPRRISKHSVVERRIGLTVGFLVSAANALNGVQLIRHILDGTIGDNAVELLATGADIYVTNVIVFALWYWEFDRGGPGMRARGVRQYPDFLFPQMSSPDMAPKDWEPWYVDYLYLSFTNATAFSPTDVLPMRPWAKLAMMAQSMVSLVIVVLVVARAVNVLH</sequence>
<keyword evidence="1" id="KW-1133">Transmembrane helix</keyword>
<evidence type="ECO:0000256" key="1">
    <source>
        <dbReference type="SAM" id="Phobius"/>
    </source>
</evidence>
<keyword evidence="3" id="KW-1185">Reference proteome</keyword>
<dbReference type="EMBL" id="QUNO01000010">
    <property type="protein sequence ID" value="REH42516.1"/>
    <property type="molecule type" value="Genomic_DNA"/>
</dbReference>
<dbReference type="AlphaFoldDB" id="A0A3E0HCJ9"/>